<evidence type="ECO:0000313" key="9">
    <source>
        <dbReference type="EMBL" id="CDW75224.1"/>
    </source>
</evidence>
<dbReference type="SUPFAM" id="SSF53244">
    <property type="entry name" value="MurD-like peptide ligases, peptide-binding domain"/>
    <property type="match status" value="1"/>
</dbReference>
<keyword evidence="4" id="KW-0547">Nucleotide-binding</keyword>
<evidence type="ECO:0000256" key="4">
    <source>
        <dbReference type="ARBA" id="ARBA00022741"/>
    </source>
</evidence>
<keyword evidence="2" id="KW-0436">Ligase</keyword>
<evidence type="ECO:0000256" key="6">
    <source>
        <dbReference type="ARBA" id="ARBA00022842"/>
    </source>
</evidence>
<dbReference type="InterPro" id="IPR036615">
    <property type="entry name" value="Mur_ligase_C_dom_sf"/>
</dbReference>
<dbReference type="GO" id="GO:0004326">
    <property type="term" value="F:tetrahydrofolylpolyglutamate synthase activity"/>
    <property type="evidence" value="ECO:0007669"/>
    <property type="project" value="InterPro"/>
</dbReference>
<evidence type="ECO:0000259" key="8">
    <source>
        <dbReference type="Pfam" id="PF08245"/>
    </source>
</evidence>
<accession>A0A078A384</accession>
<evidence type="ECO:0000259" key="7">
    <source>
        <dbReference type="Pfam" id="PF02875"/>
    </source>
</evidence>
<evidence type="ECO:0000256" key="3">
    <source>
        <dbReference type="ARBA" id="ARBA00022723"/>
    </source>
</evidence>
<evidence type="ECO:0000313" key="10">
    <source>
        <dbReference type="Proteomes" id="UP000039865"/>
    </source>
</evidence>
<dbReference type="GO" id="GO:0046872">
    <property type="term" value="F:metal ion binding"/>
    <property type="evidence" value="ECO:0007669"/>
    <property type="project" value="UniProtKB-KW"/>
</dbReference>
<dbReference type="OrthoDB" id="5212574at2759"/>
<dbReference type="GO" id="GO:0005524">
    <property type="term" value="F:ATP binding"/>
    <property type="evidence" value="ECO:0007669"/>
    <property type="project" value="UniProtKB-KW"/>
</dbReference>
<dbReference type="InterPro" id="IPR001645">
    <property type="entry name" value="Folylpolyglutamate_synth"/>
</dbReference>
<dbReference type="InterPro" id="IPR036565">
    <property type="entry name" value="Mur-like_cat_sf"/>
</dbReference>
<dbReference type="GO" id="GO:0008841">
    <property type="term" value="F:dihydrofolate synthase activity"/>
    <property type="evidence" value="ECO:0007669"/>
    <property type="project" value="TreeGrafter"/>
</dbReference>
<evidence type="ECO:0000256" key="2">
    <source>
        <dbReference type="ARBA" id="ARBA00022598"/>
    </source>
</evidence>
<dbReference type="InterPro" id="IPR013221">
    <property type="entry name" value="Mur_ligase_cen"/>
</dbReference>
<feature type="domain" description="Mur ligase central" evidence="8">
    <location>
        <begin position="35"/>
        <end position="178"/>
    </location>
</feature>
<keyword evidence="5" id="KW-0067">ATP-binding</keyword>
<dbReference type="SUPFAM" id="SSF53623">
    <property type="entry name" value="MurD-like peptide ligases, catalytic domain"/>
    <property type="match status" value="1"/>
</dbReference>
<dbReference type="FunCoup" id="A0A078A384">
    <property type="interactions" value="40"/>
</dbReference>
<protein>
    <submittedName>
        <fullName evidence="9">Folylpolyglutamate synthase</fullName>
    </submittedName>
</protein>
<proteinExistence type="inferred from homology"/>
<dbReference type="InterPro" id="IPR018109">
    <property type="entry name" value="Folylpolyglutamate_synth_CS"/>
</dbReference>
<feature type="domain" description="Mur ligase C-terminal" evidence="7">
    <location>
        <begin position="267"/>
        <end position="394"/>
    </location>
</feature>
<keyword evidence="6" id="KW-0460">Magnesium</keyword>
<dbReference type="EMBL" id="CCKQ01004090">
    <property type="protein sequence ID" value="CDW75224.1"/>
    <property type="molecule type" value="Genomic_DNA"/>
</dbReference>
<dbReference type="PROSITE" id="PS01012">
    <property type="entry name" value="FOLYLPOLYGLU_SYNT_2"/>
    <property type="match status" value="1"/>
</dbReference>
<dbReference type="InParanoid" id="A0A078A384"/>
<dbReference type="InterPro" id="IPR004101">
    <property type="entry name" value="Mur_ligase_C"/>
</dbReference>
<dbReference type="PANTHER" id="PTHR11136">
    <property type="entry name" value="FOLYLPOLYGLUTAMATE SYNTHASE-RELATED"/>
    <property type="match status" value="1"/>
</dbReference>
<dbReference type="Pfam" id="PF08245">
    <property type="entry name" value="Mur_ligase_M"/>
    <property type="match status" value="1"/>
</dbReference>
<dbReference type="PANTHER" id="PTHR11136:SF0">
    <property type="entry name" value="DIHYDROFOLATE SYNTHETASE-RELATED"/>
    <property type="match status" value="1"/>
</dbReference>
<evidence type="ECO:0000256" key="5">
    <source>
        <dbReference type="ARBA" id="ARBA00022840"/>
    </source>
</evidence>
<dbReference type="NCBIfam" id="TIGR01499">
    <property type="entry name" value="folC"/>
    <property type="match status" value="1"/>
</dbReference>
<evidence type="ECO:0000256" key="1">
    <source>
        <dbReference type="ARBA" id="ARBA00008276"/>
    </source>
</evidence>
<reference evidence="9 10" key="1">
    <citation type="submission" date="2014-06" db="EMBL/GenBank/DDBJ databases">
        <authorList>
            <person name="Swart Estienne"/>
        </authorList>
    </citation>
    <scope>NUCLEOTIDE SEQUENCE [LARGE SCALE GENOMIC DNA]</scope>
    <source>
        <strain evidence="9 10">130c</strain>
    </source>
</reference>
<name>A0A078A384_STYLE</name>
<dbReference type="Gene3D" id="3.90.190.20">
    <property type="entry name" value="Mur ligase, C-terminal domain"/>
    <property type="match status" value="1"/>
</dbReference>
<dbReference type="PROSITE" id="PS01011">
    <property type="entry name" value="FOLYLPOLYGLU_SYNT_1"/>
    <property type="match status" value="1"/>
</dbReference>
<gene>
    <name evidence="9" type="primary">Contig14668.g15625</name>
    <name evidence="9" type="ORF">STYLEM_4211</name>
</gene>
<organism evidence="9 10">
    <name type="scientific">Stylonychia lemnae</name>
    <name type="common">Ciliate</name>
    <dbReference type="NCBI Taxonomy" id="5949"/>
    <lineage>
        <taxon>Eukaryota</taxon>
        <taxon>Sar</taxon>
        <taxon>Alveolata</taxon>
        <taxon>Ciliophora</taxon>
        <taxon>Intramacronucleata</taxon>
        <taxon>Spirotrichea</taxon>
        <taxon>Stichotrichia</taxon>
        <taxon>Sporadotrichida</taxon>
        <taxon>Oxytrichidae</taxon>
        <taxon>Stylonychinae</taxon>
        <taxon>Stylonychia</taxon>
    </lineage>
</organism>
<dbReference type="PIRSF" id="PIRSF001563">
    <property type="entry name" value="Folylpolyglu_synth"/>
    <property type="match status" value="1"/>
</dbReference>
<dbReference type="GO" id="GO:0005739">
    <property type="term" value="C:mitochondrion"/>
    <property type="evidence" value="ECO:0007669"/>
    <property type="project" value="TreeGrafter"/>
</dbReference>
<comment type="similarity">
    <text evidence="1">Belongs to the folylpolyglutamate synthase family.</text>
</comment>
<dbReference type="Gene3D" id="3.40.1190.10">
    <property type="entry name" value="Mur-like, catalytic domain"/>
    <property type="match status" value="1"/>
</dbReference>
<dbReference type="AlphaFoldDB" id="A0A078A384"/>
<dbReference type="OMA" id="CICADIN"/>
<dbReference type="GO" id="GO:0005829">
    <property type="term" value="C:cytosol"/>
    <property type="evidence" value="ECO:0007669"/>
    <property type="project" value="TreeGrafter"/>
</dbReference>
<dbReference type="Pfam" id="PF02875">
    <property type="entry name" value="Mur_ligase_C"/>
    <property type="match status" value="1"/>
</dbReference>
<keyword evidence="10" id="KW-1185">Reference proteome</keyword>
<sequence length="418" mass="47106">MFRKFGPGEKANIDQMVNLTSCFGNPQNQFKSIHIAGTNGKGTVSIKTARILESAGFKTGLFISPHISSFRERITINQQLISQEDVVKHAESVFETIEKQKLNVTFFEIVTMIALLQFAEQKVDYAVLECGMGGRLDATNVITKPEVCAITSIGFDHMEILGTTLEQIAEEKAGIIKQDIPVVLGPTVNQQSVIKKVREMNSKLVEVKWANFRKANQEVVNNIVDLLGVDISEEARANGMSFEQPCRLEKVPESNLKAIFEDHDEDSIVYMDICHNPQAVEAVIEEITKRHPDQKIQIACGFSKNKDHTAMMHYMASHASVTSVYPITSNHFKICPIEEIQDRVKEVQKLFLSFEKPATVFQEPIQGGLISSTLEQVIKESQKQKDIVLICGSFYIMADVREYLKYDDVFDHKEVNFK</sequence>
<dbReference type="Proteomes" id="UP000039865">
    <property type="component" value="Unassembled WGS sequence"/>
</dbReference>
<keyword evidence="3" id="KW-0479">Metal-binding</keyword>